<organism evidence="2 3">
    <name type="scientific">Rufibacter roseus</name>
    <dbReference type="NCBI Taxonomy" id="1567108"/>
    <lineage>
        <taxon>Bacteria</taxon>
        <taxon>Pseudomonadati</taxon>
        <taxon>Bacteroidota</taxon>
        <taxon>Cytophagia</taxon>
        <taxon>Cytophagales</taxon>
        <taxon>Hymenobacteraceae</taxon>
        <taxon>Rufibacter</taxon>
    </lineage>
</organism>
<gene>
    <name evidence="2" type="ORF">ACFQHR_07545</name>
</gene>
<dbReference type="Proteomes" id="UP001596405">
    <property type="component" value="Unassembled WGS sequence"/>
</dbReference>
<name>A0ABW2DHW4_9BACT</name>
<sequence>MTFTVATDNERLPFRKNPWLIAYVVLFAAYWSYTGFNTPDLKNWWLENTLTFTAIILLVAFYKHFRFSDLSYTCMFLFMMLHVYGSQYTYAENPFGFWVQDQLRLERNHYDRLVHFSFGFLLAYPMYEVFWRLTNMKLIFTLLLPIDLTVSLGAIYELVEWAVADIFFPAQGMAYLGTQGDVWDAQKDIAVALLGAALTMLAVYSSKPNRKRQNS</sequence>
<feature type="transmembrane region" description="Helical" evidence="1">
    <location>
        <begin position="20"/>
        <end position="38"/>
    </location>
</feature>
<protein>
    <submittedName>
        <fullName evidence="2">DUF2238 domain-containing protein</fullName>
    </submittedName>
</protein>
<evidence type="ECO:0000313" key="3">
    <source>
        <dbReference type="Proteomes" id="UP001596405"/>
    </source>
</evidence>
<reference evidence="3" key="1">
    <citation type="journal article" date="2019" name="Int. J. Syst. Evol. Microbiol.">
        <title>The Global Catalogue of Microorganisms (GCM) 10K type strain sequencing project: providing services to taxonomists for standard genome sequencing and annotation.</title>
        <authorList>
            <consortium name="The Broad Institute Genomics Platform"/>
            <consortium name="The Broad Institute Genome Sequencing Center for Infectious Disease"/>
            <person name="Wu L."/>
            <person name="Ma J."/>
        </authorList>
    </citation>
    <scope>NUCLEOTIDE SEQUENCE [LARGE SCALE GENOMIC DNA]</scope>
    <source>
        <strain evidence="3">CGMCC 4.7393</strain>
    </source>
</reference>
<feature type="transmembrane region" description="Helical" evidence="1">
    <location>
        <begin position="44"/>
        <end position="62"/>
    </location>
</feature>
<accession>A0ABW2DHW4</accession>
<dbReference type="RefSeq" id="WP_066619334.1">
    <property type="nucleotide sequence ID" value="NZ_JBHSYQ010000003.1"/>
</dbReference>
<feature type="transmembrane region" description="Helical" evidence="1">
    <location>
        <begin position="110"/>
        <end position="127"/>
    </location>
</feature>
<dbReference type="InterPro" id="IPR058534">
    <property type="entry name" value="YjdF"/>
</dbReference>
<keyword evidence="3" id="KW-1185">Reference proteome</keyword>
<dbReference type="InterPro" id="IPR014509">
    <property type="entry name" value="YjdF-like"/>
</dbReference>
<evidence type="ECO:0000256" key="1">
    <source>
        <dbReference type="SAM" id="Phobius"/>
    </source>
</evidence>
<keyword evidence="1" id="KW-1133">Transmembrane helix</keyword>
<dbReference type="EMBL" id="JBHSYQ010000003">
    <property type="protein sequence ID" value="MFC6997472.1"/>
    <property type="molecule type" value="Genomic_DNA"/>
</dbReference>
<comment type="caution">
    <text evidence="2">The sequence shown here is derived from an EMBL/GenBank/DDBJ whole genome shotgun (WGS) entry which is preliminary data.</text>
</comment>
<keyword evidence="1" id="KW-0472">Membrane</keyword>
<proteinExistence type="predicted"/>
<feature type="transmembrane region" description="Helical" evidence="1">
    <location>
        <begin position="189"/>
        <end position="206"/>
    </location>
</feature>
<dbReference type="Pfam" id="PF09997">
    <property type="entry name" value="DUF2238"/>
    <property type="match status" value="1"/>
</dbReference>
<dbReference type="PIRSF" id="PIRSF020606">
    <property type="entry name" value="UCP020606"/>
    <property type="match status" value="1"/>
</dbReference>
<feature type="transmembrane region" description="Helical" evidence="1">
    <location>
        <begin position="139"/>
        <end position="159"/>
    </location>
</feature>
<evidence type="ECO:0000313" key="2">
    <source>
        <dbReference type="EMBL" id="MFC6997472.1"/>
    </source>
</evidence>
<feature type="transmembrane region" description="Helical" evidence="1">
    <location>
        <begin position="69"/>
        <end position="90"/>
    </location>
</feature>
<keyword evidence="1" id="KW-0812">Transmembrane</keyword>